<dbReference type="InterPro" id="IPR017937">
    <property type="entry name" value="Thioredoxin_CS"/>
</dbReference>
<protein>
    <submittedName>
        <fullName evidence="3">Redoxin domain-containing protein</fullName>
    </submittedName>
</protein>
<sequence>MLVESRLKLSDRLLASGLAVLAALVAVALFLGLGLAHNDAMDAMARRSLPLEQAISNGKPTLVEFYAEWCEACRSMAPAMEQLAAEQTEAIDVVLLNIENPRWQPELERRGIQGIPTLALYDAAGAELGQAVGVRSAEQLHQLAEHLTTGTPLTTEADLTTGRVSRLDAGGKADQAVPQAGSAIAPRSHS</sequence>
<feature type="region of interest" description="Disordered" evidence="1">
    <location>
        <begin position="168"/>
        <end position="190"/>
    </location>
</feature>
<dbReference type="InterPro" id="IPR044241">
    <property type="entry name" value="TxlA/HCF164"/>
</dbReference>
<evidence type="ECO:0000313" key="4">
    <source>
        <dbReference type="Proteomes" id="UP000315454"/>
    </source>
</evidence>
<dbReference type="InterPro" id="IPR013766">
    <property type="entry name" value="Thioredoxin_domain"/>
</dbReference>
<organism evidence="3 4">
    <name type="scientific">Aphanocapsa feldmannii 277cI</name>
    <dbReference type="NCBI Taxonomy" id="2507554"/>
    <lineage>
        <taxon>Bacteria</taxon>
        <taxon>Bacillati</taxon>
        <taxon>Cyanobacteriota</taxon>
        <taxon>Cyanophyceae</taxon>
        <taxon>Oscillatoriophycideae</taxon>
        <taxon>Chroococcales</taxon>
        <taxon>Microcystaceae</taxon>
        <taxon>Aphanocapsa</taxon>
    </lineage>
</organism>
<dbReference type="PANTHER" id="PTHR47353:SF1">
    <property type="entry name" value="THIOREDOXIN-LIKE PROTEIN HCF164, CHLOROPLASTIC"/>
    <property type="match status" value="1"/>
</dbReference>
<reference evidence="3 4" key="1">
    <citation type="journal article" date="2019" name="mSystems">
        <title>Life at home and on the roam: Genomic adaptions reflect the dual lifestyle of an intracellular, facultative symbiont.</title>
        <authorList>
            <person name="Burgsdorf I."/>
        </authorList>
    </citation>
    <scope>NUCLEOTIDE SEQUENCE [LARGE SCALE GENOMIC DNA]</scope>
    <source>
        <strain evidence="3">277cI</strain>
    </source>
</reference>
<dbReference type="PANTHER" id="PTHR47353">
    <property type="entry name" value="THIOREDOXIN-LIKE PROTEIN HCF164, CHLOROPLASTIC"/>
    <property type="match status" value="1"/>
</dbReference>
<name>A0A524RUV9_9CHRO</name>
<dbReference type="Pfam" id="PF00085">
    <property type="entry name" value="Thioredoxin"/>
    <property type="match status" value="1"/>
</dbReference>
<feature type="domain" description="Thioredoxin" evidence="2">
    <location>
        <begin position="29"/>
        <end position="149"/>
    </location>
</feature>
<dbReference type="InterPro" id="IPR036249">
    <property type="entry name" value="Thioredoxin-like_sf"/>
</dbReference>
<accession>A0A524RUV9</accession>
<dbReference type="Gene3D" id="3.40.30.10">
    <property type="entry name" value="Glutaredoxin"/>
    <property type="match status" value="1"/>
</dbReference>
<dbReference type="SUPFAM" id="SSF52833">
    <property type="entry name" value="Thioredoxin-like"/>
    <property type="match status" value="1"/>
</dbReference>
<dbReference type="PROSITE" id="PS51352">
    <property type="entry name" value="THIOREDOXIN_2"/>
    <property type="match status" value="1"/>
</dbReference>
<dbReference type="AlphaFoldDB" id="A0A524RUV9"/>
<evidence type="ECO:0000313" key="3">
    <source>
        <dbReference type="EMBL" id="TGH26145.1"/>
    </source>
</evidence>
<gene>
    <name evidence="3" type="ORF">ERJ68_02265</name>
</gene>
<comment type="caution">
    <text evidence="3">The sequence shown here is derived from an EMBL/GenBank/DDBJ whole genome shotgun (WGS) entry which is preliminary data.</text>
</comment>
<evidence type="ECO:0000256" key="1">
    <source>
        <dbReference type="SAM" id="MobiDB-lite"/>
    </source>
</evidence>
<dbReference type="EMBL" id="SRMN01000024">
    <property type="protein sequence ID" value="TGH26145.1"/>
    <property type="molecule type" value="Genomic_DNA"/>
</dbReference>
<evidence type="ECO:0000259" key="2">
    <source>
        <dbReference type="PROSITE" id="PS51352"/>
    </source>
</evidence>
<proteinExistence type="predicted"/>
<dbReference type="Proteomes" id="UP000315454">
    <property type="component" value="Unassembled WGS sequence"/>
</dbReference>
<dbReference type="PROSITE" id="PS00194">
    <property type="entry name" value="THIOREDOXIN_1"/>
    <property type="match status" value="1"/>
</dbReference>
<dbReference type="GO" id="GO:0016671">
    <property type="term" value="F:oxidoreductase activity, acting on a sulfur group of donors, disulfide as acceptor"/>
    <property type="evidence" value="ECO:0007669"/>
    <property type="project" value="TreeGrafter"/>
</dbReference>
<dbReference type="PRINTS" id="PR00421">
    <property type="entry name" value="THIOREDOXIN"/>
</dbReference>